<evidence type="ECO:0000313" key="2">
    <source>
        <dbReference type="EMBL" id="ADN75636.1"/>
    </source>
</evidence>
<accession>E1SNF2</accession>
<dbReference type="Proteomes" id="UP000006683">
    <property type="component" value="Chromosome"/>
</dbReference>
<dbReference type="AlphaFoldDB" id="E1SNF2"/>
<name>E1SNF2_FERBD</name>
<organism evidence="2 3">
    <name type="scientific">Ferrimonas balearica (strain DSM 9799 / CCM 4581 / KCTC 23876 / PAT)</name>
    <dbReference type="NCBI Taxonomy" id="550540"/>
    <lineage>
        <taxon>Bacteria</taxon>
        <taxon>Pseudomonadati</taxon>
        <taxon>Pseudomonadota</taxon>
        <taxon>Gammaproteobacteria</taxon>
        <taxon>Alteromonadales</taxon>
        <taxon>Ferrimonadaceae</taxon>
        <taxon>Ferrimonas</taxon>
    </lineage>
</organism>
<keyword evidence="1" id="KW-0472">Membrane</keyword>
<dbReference type="EMBL" id="CP002209">
    <property type="protein sequence ID" value="ADN75636.1"/>
    <property type="molecule type" value="Genomic_DNA"/>
</dbReference>
<dbReference type="GeneID" id="67181651"/>
<reference evidence="2 3" key="1">
    <citation type="journal article" date="2010" name="Stand. Genomic Sci.">
        <title>Complete genome sequence of Ferrimonas balearica type strain (PAT).</title>
        <authorList>
            <person name="Nolan M."/>
            <person name="Sikorski J."/>
            <person name="Davenport K."/>
            <person name="Lucas S."/>
            <person name="Glavina Del Rio T."/>
            <person name="Tice H."/>
            <person name="Cheng J."/>
            <person name="Goodwin L."/>
            <person name="Pitluck S."/>
            <person name="Liolios K."/>
            <person name="Ivanova N."/>
            <person name="Mavromatis K."/>
            <person name="Ovchinnikova G."/>
            <person name="Pati A."/>
            <person name="Chen A."/>
            <person name="Palaniappan K."/>
            <person name="Land M."/>
            <person name="Hauser L."/>
            <person name="Chang Y."/>
            <person name="Jeffries C."/>
            <person name="Tapia R."/>
            <person name="Brettin T."/>
            <person name="Detter J."/>
            <person name="Han C."/>
            <person name="Yasawong M."/>
            <person name="Rohde M."/>
            <person name="Tindall B."/>
            <person name="Goker M."/>
            <person name="Woyke T."/>
            <person name="Bristow J."/>
            <person name="Eisen J."/>
            <person name="Markowitz V."/>
            <person name="Hugenholtz P."/>
            <person name="Kyrpides N."/>
            <person name="Klenk H."/>
            <person name="Lapidus A."/>
        </authorList>
    </citation>
    <scope>NUCLEOTIDE SEQUENCE [LARGE SCALE GENOMIC DNA]</scope>
    <source>
        <strain evidence="3">DSM 9799 / CCM 4581 / KCTC 23876 / PAT</strain>
    </source>
</reference>
<dbReference type="KEGG" id="fbl:Fbal_1432"/>
<dbReference type="HOGENOM" id="CLU_1989328_0_0_6"/>
<evidence type="ECO:0000256" key="1">
    <source>
        <dbReference type="SAM" id="Phobius"/>
    </source>
</evidence>
<keyword evidence="1" id="KW-0812">Transmembrane</keyword>
<proteinExistence type="predicted"/>
<protein>
    <submittedName>
        <fullName evidence="2">Uncharacterized protein</fullName>
    </submittedName>
</protein>
<dbReference type="STRING" id="550540.Fbal_1432"/>
<evidence type="ECO:0000313" key="3">
    <source>
        <dbReference type="Proteomes" id="UP000006683"/>
    </source>
</evidence>
<dbReference type="RefSeq" id="WP_013344942.1">
    <property type="nucleotide sequence ID" value="NC_014541.1"/>
</dbReference>
<feature type="transmembrane region" description="Helical" evidence="1">
    <location>
        <begin position="87"/>
        <end position="103"/>
    </location>
</feature>
<keyword evidence="3" id="KW-1185">Reference proteome</keyword>
<gene>
    <name evidence="2" type="ordered locus">Fbal_1432</name>
</gene>
<sequence length="125" mass="13677">MKPGIHYHCPACEQAQQMSAQRFADLMKHQSWPCDGCNVKLEVNASDRPALAERIGQYRQQASKHLLPIGLLLVTIVMHLNGVIGDALLALGFALSFVGLMWVRRLTLPSLTLGVSRLGQGDNDG</sequence>
<keyword evidence="1" id="KW-1133">Transmembrane helix</keyword>